<evidence type="ECO:0000313" key="1">
    <source>
        <dbReference type="EMBL" id="PIW15798.1"/>
    </source>
</evidence>
<proteinExistence type="predicted"/>
<dbReference type="GO" id="GO:0003677">
    <property type="term" value="F:DNA binding"/>
    <property type="evidence" value="ECO:0007669"/>
    <property type="project" value="InterPro"/>
</dbReference>
<protein>
    <submittedName>
        <fullName evidence="1">Metal-sensitive transcriptional repressor</fullName>
    </submittedName>
</protein>
<reference evidence="1 2" key="1">
    <citation type="submission" date="2017-09" db="EMBL/GenBank/DDBJ databases">
        <title>Depth-based differentiation of microbial function through sediment-hosted aquifers and enrichment of novel symbionts in the deep terrestrial subsurface.</title>
        <authorList>
            <person name="Probst A.J."/>
            <person name="Ladd B."/>
            <person name="Jarett J.K."/>
            <person name="Geller-Mcgrath D.E."/>
            <person name="Sieber C.M."/>
            <person name="Emerson J.B."/>
            <person name="Anantharaman K."/>
            <person name="Thomas B.C."/>
            <person name="Malmstrom R."/>
            <person name="Stieglmeier M."/>
            <person name="Klingl A."/>
            <person name="Woyke T."/>
            <person name="Ryan C.M."/>
            <person name="Banfield J.F."/>
        </authorList>
    </citation>
    <scope>NUCLEOTIDE SEQUENCE [LARGE SCALE GENOMIC DNA]</scope>
    <source>
        <strain evidence="1">CG17_big_fil_post_rev_8_21_14_2_50_48_46</strain>
    </source>
</reference>
<dbReference type="InterPro" id="IPR038390">
    <property type="entry name" value="Metal_Tscrpt_repr_sf"/>
</dbReference>
<sequence length="90" mass="10153">MLNMDNPNIELIHRLNRAQGQIEAIKKTLASGDDKDCLKTLRLLKAANNALKKFGEAYVAQHLHECIRSKVSPEEMEKGLQEVVYSAFTL</sequence>
<dbReference type="GO" id="GO:0046872">
    <property type="term" value="F:metal ion binding"/>
    <property type="evidence" value="ECO:0007669"/>
    <property type="project" value="InterPro"/>
</dbReference>
<dbReference type="CDD" id="cd10148">
    <property type="entry name" value="CsoR-like_DUF156"/>
    <property type="match status" value="1"/>
</dbReference>
<accession>A0A2M7G2Z4</accession>
<organism evidence="1 2">
    <name type="scientific">bacterium (Candidatus Blackallbacteria) CG17_big_fil_post_rev_8_21_14_2_50_48_46</name>
    <dbReference type="NCBI Taxonomy" id="2014261"/>
    <lineage>
        <taxon>Bacteria</taxon>
        <taxon>Candidatus Blackallbacteria</taxon>
    </lineage>
</organism>
<comment type="caution">
    <text evidence="1">The sequence shown here is derived from an EMBL/GenBank/DDBJ whole genome shotgun (WGS) entry which is preliminary data.</text>
</comment>
<name>A0A2M7G2Z4_9BACT</name>
<gene>
    <name evidence="1" type="ORF">COW36_15740</name>
</gene>
<dbReference type="PANTHER" id="PTHR33677">
    <property type="entry name" value="TRANSCRIPTIONAL REPRESSOR FRMR-RELATED"/>
    <property type="match status" value="1"/>
</dbReference>
<dbReference type="Gene3D" id="1.20.58.1000">
    <property type="entry name" value="Metal-sensitive repressor, helix protomer"/>
    <property type="match status" value="1"/>
</dbReference>
<dbReference type="GO" id="GO:0045892">
    <property type="term" value="P:negative regulation of DNA-templated transcription"/>
    <property type="evidence" value="ECO:0007669"/>
    <property type="project" value="UniProtKB-ARBA"/>
</dbReference>
<dbReference type="AlphaFoldDB" id="A0A2M7G2Z4"/>
<dbReference type="EMBL" id="PFFQ01000044">
    <property type="protein sequence ID" value="PIW15798.1"/>
    <property type="molecule type" value="Genomic_DNA"/>
</dbReference>
<evidence type="ECO:0000313" key="2">
    <source>
        <dbReference type="Proteomes" id="UP000231019"/>
    </source>
</evidence>
<dbReference type="Pfam" id="PF02583">
    <property type="entry name" value="Trns_repr_metal"/>
    <property type="match status" value="1"/>
</dbReference>
<dbReference type="Proteomes" id="UP000231019">
    <property type="component" value="Unassembled WGS sequence"/>
</dbReference>
<dbReference type="InterPro" id="IPR003735">
    <property type="entry name" value="Metal_Tscrpt_repr"/>
</dbReference>